<accession>A0ABW8C1T2</accession>
<keyword evidence="2" id="KW-1185">Reference proteome</keyword>
<evidence type="ECO:0000313" key="1">
    <source>
        <dbReference type="EMBL" id="MFI9100360.1"/>
    </source>
</evidence>
<sequence>MTLEQLLALWTQGPRLARLEAVHALAIESGDHERADRAALELAVPHVSPLQSLAANVELGRRLLDGRWKAVRDALEGDATWDEVAEAQGLTRDEAVAYYVDAIDHRERYAAEPFDHRRARAVLPTPGGGDLCPASRMPSCVSALPT</sequence>
<evidence type="ECO:0000313" key="2">
    <source>
        <dbReference type="Proteomes" id="UP001614394"/>
    </source>
</evidence>
<gene>
    <name evidence="1" type="ORF">ACIGXA_07525</name>
</gene>
<name>A0ABW8C1T2_9ACTN</name>
<organism evidence="1 2">
    <name type="scientific">Streptomyces fildesensis</name>
    <dbReference type="NCBI Taxonomy" id="375757"/>
    <lineage>
        <taxon>Bacteria</taxon>
        <taxon>Bacillati</taxon>
        <taxon>Actinomycetota</taxon>
        <taxon>Actinomycetes</taxon>
        <taxon>Kitasatosporales</taxon>
        <taxon>Streptomycetaceae</taxon>
        <taxon>Streptomyces</taxon>
    </lineage>
</organism>
<comment type="caution">
    <text evidence="1">The sequence shown here is derived from an EMBL/GenBank/DDBJ whole genome shotgun (WGS) entry which is preliminary data.</text>
</comment>
<proteinExistence type="predicted"/>
<protein>
    <submittedName>
        <fullName evidence="1">Uncharacterized protein</fullName>
    </submittedName>
</protein>
<dbReference type="RefSeq" id="WP_399645461.1">
    <property type="nucleotide sequence ID" value="NZ_JBITYG010000002.1"/>
</dbReference>
<reference evidence="1 2" key="1">
    <citation type="submission" date="2024-10" db="EMBL/GenBank/DDBJ databases">
        <title>The Natural Products Discovery Center: Release of the First 8490 Sequenced Strains for Exploring Actinobacteria Biosynthetic Diversity.</title>
        <authorList>
            <person name="Kalkreuter E."/>
            <person name="Kautsar S.A."/>
            <person name="Yang D."/>
            <person name="Bader C.D."/>
            <person name="Teijaro C.N."/>
            <person name="Fluegel L."/>
            <person name="Davis C.M."/>
            <person name="Simpson J.R."/>
            <person name="Lauterbach L."/>
            <person name="Steele A.D."/>
            <person name="Gui C."/>
            <person name="Meng S."/>
            <person name="Li G."/>
            <person name="Viehrig K."/>
            <person name="Ye F."/>
            <person name="Su P."/>
            <person name="Kiefer A.F."/>
            <person name="Nichols A."/>
            <person name="Cepeda A.J."/>
            <person name="Yan W."/>
            <person name="Fan B."/>
            <person name="Jiang Y."/>
            <person name="Adhikari A."/>
            <person name="Zheng C.-J."/>
            <person name="Schuster L."/>
            <person name="Cowan T.M."/>
            <person name="Smanski M.J."/>
            <person name="Chevrette M.G."/>
            <person name="De Carvalho L.P.S."/>
            <person name="Shen B."/>
        </authorList>
    </citation>
    <scope>NUCLEOTIDE SEQUENCE [LARGE SCALE GENOMIC DNA]</scope>
    <source>
        <strain evidence="1 2">NPDC053399</strain>
    </source>
</reference>
<dbReference type="Proteomes" id="UP001614394">
    <property type="component" value="Unassembled WGS sequence"/>
</dbReference>
<dbReference type="EMBL" id="JBITYG010000002">
    <property type="protein sequence ID" value="MFI9100360.1"/>
    <property type="molecule type" value="Genomic_DNA"/>
</dbReference>